<feature type="domain" description="Organic solvent tolerance-like N-terminal" evidence="3">
    <location>
        <begin position="39"/>
        <end position="143"/>
    </location>
</feature>
<evidence type="ECO:0000256" key="1">
    <source>
        <dbReference type="ARBA" id="ARBA00022729"/>
    </source>
</evidence>
<organism evidence="4 5">
    <name type="scientific">Polymorphobacter multimanifer</name>
    <dbReference type="NCBI Taxonomy" id="1070431"/>
    <lineage>
        <taxon>Bacteria</taxon>
        <taxon>Pseudomonadati</taxon>
        <taxon>Pseudomonadota</taxon>
        <taxon>Alphaproteobacteria</taxon>
        <taxon>Sphingomonadales</taxon>
        <taxon>Sphingosinicellaceae</taxon>
        <taxon>Polymorphobacter</taxon>
    </lineage>
</organism>
<feature type="signal peptide" evidence="2">
    <location>
        <begin position="1"/>
        <end position="19"/>
    </location>
</feature>
<dbReference type="RefSeq" id="WP_184194586.1">
    <property type="nucleotide sequence ID" value="NZ_JACIIV010000002.1"/>
</dbReference>
<protein>
    <submittedName>
        <fullName evidence="4">Lipopolysaccharide export system protein LptA</fullName>
    </submittedName>
</protein>
<comment type="caution">
    <text evidence="4">The sequence shown here is derived from an EMBL/GenBank/DDBJ whole genome shotgun (WGS) entry which is preliminary data.</text>
</comment>
<dbReference type="GO" id="GO:0030288">
    <property type="term" value="C:outer membrane-bounded periplasmic space"/>
    <property type="evidence" value="ECO:0007669"/>
    <property type="project" value="TreeGrafter"/>
</dbReference>
<evidence type="ECO:0000313" key="4">
    <source>
        <dbReference type="EMBL" id="MBB6226257.1"/>
    </source>
</evidence>
<dbReference type="Pfam" id="PF03968">
    <property type="entry name" value="LptD_N"/>
    <property type="match status" value="1"/>
</dbReference>
<keyword evidence="5" id="KW-1185">Reference proteome</keyword>
<dbReference type="Gene3D" id="2.60.450.10">
    <property type="entry name" value="Lipopolysaccharide (LPS) transport protein A like domain"/>
    <property type="match status" value="1"/>
</dbReference>
<feature type="chain" id="PRO_5032745977" evidence="2">
    <location>
        <begin position="20"/>
        <end position="170"/>
    </location>
</feature>
<evidence type="ECO:0000259" key="3">
    <source>
        <dbReference type="Pfam" id="PF03968"/>
    </source>
</evidence>
<keyword evidence="1 2" id="KW-0732">Signal</keyword>
<dbReference type="GO" id="GO:0009279">
    <property type="term" value="C:cell outer membrane"/>
    <property type="evidence" value="ECO:0007669"/>
    <property type="project" value="TreeGrafter"/>
</dbReference>
<dbReference type="GO" id="GO:0015920">
    <property type="term" value="P:lipopolysaccharide transport"/>
    <property type="evidence" value="ECO:0007669"/>
    <property type="project" value="TreeGrafter"/>
</dbReference>
<proteinExistence type="predicted"/>
<evidence type="ECO:0000313" key="5">
    <source>
        <dbReference type="Proteomes" id="UP000538147"/>
    </source>
</evidence>
<accession>A0A841L0Q2</accession>
<reference evidence="4 5" key="1">
    <citation type="submission" date="2020-08" db="EMBL/GenBank/DDBJ databases">
        <title>Genomic Encyclopedia of Type Strains, Phase IV (KMG-IV): sequencing the most valuable type-strain genomes for metagenomic binning, comparative biology and taxonomic classification.</title>
        <authorList>
            <person name="Goeker M."/>
        </authorList>
    </citation>
    <scope>NUCLEOTIDE SEQUENCE [LARGE SCALE GENOMIC DNA]</scope>
    <source>
        <strain evidence="4 5">DSM 102189</strain>
    </source>
</reference>
<sequence>MMRVLLPLLLLLTAMPAAAQAPARSALGGLDTSAPIDFDADRIEVRDTINQAVLQGSVEIRQGRMTLTSDQVTVLYTRAGDSPTMNRLEARGRVKLVSPSETVTSTTALYDVPARLVTMIGNVVLDRQGSVLNGQRLVLNLASGAISFDARSAGNTQGRVSGRFLVPERK</sequence>
<dbReference type="GO" id="GO:0017089">
    <property type="term" value="F:glycolipid transfer activity"/>
    <property type="evidence" value="ECO:0007669"/>
    <property type="project" value="TreeGrafter"/>
</dbReference>
<dbReference type="Proteomes" id="UP000538147">
    <property type="component" value="Unassembled WGS sequence"/>
</dbReference>
<dbReference type="AlphaFoldDB" id="A0A841L0Q2"/>
<dbReference type="EMBL" id="JACIIV010000002">
    <property type="protein sequence ID" value="MBB6226257.1"/>
    <property type="molecule type" value="Genomic_DNA"/>
</dbReference>
<dbReference type="PANTHER" id="PTHR36504:SF1">
    <property type="entry name" value="LIPOPOLYSACCHARIDE EXPORT SYSTEM PROTEIN LPTA"/>
    <property type="match status" value="1"/>
</dbReference>
<dbReference type="PANTHER" id="PTHR36504">
    <property type="entry name" value="LIPOPOLYSACCHARIDE EXPORT SYSTEM PROTEIN LPTA"/>
    <property type="match status" value="1"/>
</dbReference>
<dbReference type="InterPro" id="IPR005653">
    <property type="entry name" value="OstA-like_N"/>
</dbReference>
<evidence type="ECO:0000256" key="2">
    <source>
        <dbReference type="SAM" id="SignalP"/>
    </source>
</evidence>
<name>A0A841L0Q2_9SPHN</name>
<dbReference type="InterPro" id="IPR052037">
    <property type="entry name" value="LPS_export_LptA"/>
</dbReference>
<gene>
    <name evidence="4" type="ORF">FHS79_000410</name>
</gene>